<accession>A0A919TYX7</accession>
<dbReference type="Proteomes" id="UP000623608">
    <property type="component" value="Unassembled WGS sequence"/>
</dbReference>
<evidence type="ECO:0000313" key="1">
    <source>
        <dbReference type="EMBL" id="GIF25715.1"/>
    </source>
</evidence>
<dbReference type="AlphaFoldDB" id="A0A919TYX7"/>
<gene>
    <name evidence="1" type="ORF">Ate02nite_84450</name>
</gene>
<dbReference type="EMBL" id="BOMY01000053">
    <property type="protein sequence ID" value="GIF25715.1"/>
    <property type="molecule type" value="Genomic_DNA"/>
</dbReference>
<protein>
    <submittedName>
        <fullName evidence="1">Uncharacterized protein</fullName>
    </submittedName>
</protein>
<comment type="caution">
    <text evidence="1">The sequence shown here is derived from an EMBL/GenBank/DDBJ whole genome shotgun (WGS) entry which is preliminary data.</text>
</comment>
<dbReference type="RefSeq" id="WP_203813521.1">
    <property type="nucleotide sequence ID" value="NZ_BOMY01000053.1"/>
</dbReference>
<proteinExistence type="predicted"/>
<name>A0A919TYX7_9ACTN</name>
<keyword evidence="2" id="KW-1185">Reference proteome</keyword>
<sequence>MCITATTSAPSGTTFLVHLDGDSASLVLDGKEALALLSFIDDPKAHVGTATVLRAKGAFPLAQSCRQGSKNATVTGMTVFCSPTGYDLHANLDQDYHGRDDGQTPLLYTVPAETLREMLAATLDKRCLSDVLGAEQLRLYTEAIEEANSVYRLTDWSADENYIEFTRLVEYIDPYDETTWFAVEHQGPVEELTGYRDYDSADKAYETFVRELHDTGYPCEGETDVDGIEVTSPGDDCY</sequence>
<evidence type="ECO:0000313" key="2">
    <source>
        <dbReference type="Proteomes" id="UP000623608"/>
    </source>
</evidence>
<reference evidence="1" key="1">
    <citation type="submission" date="2021-01" db="EMBL/GenBank/DDBJ databases">
        <title>Whole genome shotgun sequence of Actinoplanes tereljensis NBRC 105297.</title>
        <authorList>
            <person name="Komaki H."/>
            <person name="Tamura T."/>
        </authorList>
    </citation>
    <scope>NUCLEOTIDE SEQUENCE</scope>
    <source>
        <strain evidence="1">NBRC 105297</strain>
    </source>
</reference>
<organism evidence="1 2">
    <name type="scientific">Paractinoplanes tereljensis</name>
    <dbReference type="NCBI Taxonomy" id="571912"/>
    <lineage>
        <taxon>Bacteria</taxon>
        <taxon>Bacillati</taxon>
        <taxon>Actinomycetota</taxon>
        <taxon>Actinomycetes</taxon>
        <taxon>Micromonosporales</taxon>
        <taxon>Micromonosporaceae</taxon>
        <taxon>Paractinoplanes</taxon>
    </lineage>
</organism>